<evidence type="ECO:0000313" key="6">
    <source>
        <dbReference type="EMBL" id="EGD79550.1"/>
    </source>
</evidence>
<dbReference type="AlphaFoldDB" id="F2UPJ5"/>
<comment type="subcellular location">
    <subcellularLocation>
        <location evidence="1">Membrane</location>
        <topology evidence="1">Multi-pass membrane protein</topology>
    </subcellularLocation>
</comment>
<dbReference type="GeneID" id="16069573"/>
<dbReference type="InterPro" id="IPR053017">
    <property type="entry name" value="Mito_Cit/Oxoglu_Carrier"/>
</dbReference>
<dbReference type="InterPro" id="IPR023395">
    <property type="entry name" value="MCP_dom_sf"/>
</dbReference>
<keyword evidence="2 4" id="KW-0812">Transmembrane</keyword>
<dbReference type="GO" id="GO:0005739">
    <property type="term" value="C:mitochondrion"/>
    <property type="evidence" value="ECO:0007669"/>
    <property type="project" value="TreeGrafter"/>
</dbReference>
<dbReference type="GO" id="GO:0015742">
    <property type="term" value="P:alpha-ketoglutarate transport"/>
    <property type="evidence" value="ECO:0007669"/>
    <property type="project" value="TreeGrafter"/>
</dbReference>
<dbReference type="OMA" id="VMGPCTY"/>
<dbReference type="GO" id="GO:0016020">
    <property type="term" value="C:membrane"/>
    <property type="evidence" value="ECO:0007669"/>
    <property type="project" value="UniProtKB-SubCell"/>
</dbReference>
<evidence type="ECO:0000256" key="3">
    <source>
        <dbReference type="ARBA" id="ARBA00023136"/>
    </source>
</evidence>
<dbReference type="RefSeq" id="XP_004989031.1">
    <property type="nucleotide sequence ID" value="XM_004988974.1"/>
</dbReference>
<evidence type="ECO:0000313" key="7">
    <source>
        <dbReference type="Proteomes" id="UP000007799"/>
    </source>
</evidence>
<accession>F2UPJ5</accession>
<organism evidence="7">
    <name type="scientific">Salpingoeca rosetta (strain ATCC 50818 / BSB-021)</name>
    <dbReference type="NCBI Taxonomy" id="946362"/>
    <lineage>
        <taxon>Eukaryota</taxon>
        <taxon>Choanoflagellata</taxon>
        <taxon>Craspedida</taxon>
        <taxon>Salpingoecidae</taxon>
        <taxon>Salpingoeca</taxon>
    </lineage>
</organism>
<dbReference type="Pfam" id="PF00153">
    <property type="entry name" value="Mito_carr"/>
    <property type="match status" value="3"/>
</dbReference>
<dbReference type="eggNOG" id="KOG0756">
    <property type="taxonomic scope" value="Eukaryota"/>
</dbReference>
<name>F2UPJ5_SALR5</name>
<evidence type="ECO:0000256" key="5">
    <source>
        <dbReference type="RuleBase" id="RU000488"/>
    </source>
</evidence>
<evidence type="ECO:0000256" key="2">
    <source>
        <dbReference type="ARBA" id="ARBA00022692"/>
    </source>
</evidence>
<evidence type="ECO:0000256" key="4">
    <source>
        <dbReference type="PROSITE-ProRule" id="PRU00282"/>
    </source>
</evidence>
<feature type="repeat" description="Solcar" evidence="4">
    <location>
        <begin position="200"/>
        <end position="286"/>
    </location>
</feature>
<comment type="similarity">
    <text evidence="5">Belongs to the mitochondrial carrier (TC 2.A.29) family.</text>
</comment>
<dbReference type="PANTHER" id="PTHR46982">
    <property type="entry name" value="CITRATE/OXOGLUTARATE CARRIER PROTEIN"/>
    <property type="match status" value="1"/>
</dbReference>
<dbReference type="OrthoDB" id="10253709at2759"/>
<keyword evidence="5" id="KW-0813">Transport</keyword>
<dbReference type="KEGG" id="sre:PTSG_10117"/>
<dbReference type="GO" id="GO:0005371">
    <property type="term" value="F:tricarboxylate secondary active transmembrane transporter activity"/>
    <property type="evidence" value="ECO:0007669"/>
    <property type="project" value="TreeGrafter"/>
</dbReference>
<gene>
    <name evidence="6" type="ORF">PTSG_10117</name>
</gene>
<dbReference type="PANTHER" id="PTHR46982:SF1">
    <property type="entry name" value="CITRATE_OXOGLUTARATE CARRIER PROTEIN"/>
    <property type="match status" value="1"/>
</dbReference>
<dbReference type="PROSITE" id="PS50920">
    <property type="entry name" value="SOLCAR"/>
    <property type="match status" value="3"/>
</dbReference>
<feature type="repeat" description="Solcar" evidence="4">
    <location>
        <begin position="8"/>
        <end position="96"/>
    </location>
</feature>
<feature type="repeat" description="Solcar" evidence="4">
    <location>
        <begin position="103"/>
        <end position="186"/>
    </location>
</feature>
<keyword evidence="7" id="KW-1185">Reference proteome</keyword>
<dbReference type="InParanoid" id="F2UPJ5"/>
<dbReference type="InterPro" id="IPR018108">
    <property type="entry name" value="MCP_transmembrane"/>
</dbReference>
<dbReference type="SUPFAM" id="SSF103506">
    <property type="entry name" value="Mitochondrial carrier"/>
    <property type="match status" value="1"/>
</dbReference>
<sequence length="296" mass="31907">MGGGGTGKKTLRDARNGAILQMVEAASLGMPLEVWKTHLGRHRNETTFQGLSNIYRQHGGGFSGVRAFWRGTTAKMVESATKGSVLMFSKEFLKDTMLMAGASPAAAGFVAGAGGGVCQVSVMGPCTYIVTCMVNGDKTTPITQQIKSTFKQKGLRGFYPGGTAIAFRQATNWASRQGFTDTVREVIKRMKYDDPETAKLTVGQEVMAGIIGGTMACWNHPFEVARIEAQTRAAVGEPPLSFINTFRTVVKAHGVAGLFKGVVPRIFLGIWQTTFMVTGANLIREHLLGEERKLGH</sequence>
<dbReference type="Gene3D" id="1.50.40.10">
    <property type="entry name" value="Mitochondrial carrier domain"/>
    <property type="match status" value="1"/>
</dbReference>
<dbReference type="Proteomes" id="UP000007799">
    <property type="component" value="Unassembled WGS sequence"/>
</dbReference>
<reference evidence="6" key="1">
    <citation type="submission" date="2009-08" db="EMBL/GenBank/DDBJ databases">
        <title>Annotation of Salpingoeca rosetta.</title>
        <authorList>
            <consortium name="The Broad Institute Genome Sequencing Platform"/>
            <person name="Russ C."/>
            <person name="Cuomo C."/>
            <person name="Burger G."/>
            <person name="Gray M.W."/>
            <person name="Holland P.W.H."/>
            <person name="King N."/>
            <person name="Lang F.B.F."/>
            <person name="Roger A.J."/>
            <person name="Ruiz-Trillo I."/>
            <person name="Young S.K."/>
            <person name="Zeng Q."/>
            <person name="Gargeya S."/>
            <person name="Alvarado L."/>
            <person name="Berlin A."/>
            <person name="Chapman S.B."/>
            <person name="Chen Z."/>
            <person name="Freedman E."/>
            <person name="Gellesch M."/>
            <person name="Goldberg J."/>
            <person name="Griggs A."/>
            <person name="Gujja S."/>
            <person name="Heilman E."/>
            <person name="Heiman D."/>
            <person name="Howarth C."/>
            <person name="Mehta T."/>
            <person name="Neiman D."/>
            <person name="Pearson M."/>
            <person name="Roberts A."/>
            <person name="Saif S."/>
            <person name="Shea T."/>
            <person name="Shenoy N."/>
            <person name="Sisk P."/>
            <person name="Stolte C."/>
            <person name="Sykes S."/>
            <person name="White J."/>
            <person name="Yandava C."/>
            <person name="Haas B."/>
            <person name="Nusbaum C."/>
            <person name="Birren B."/>
        </authorList>
    </citation>
    <scope>NUCLEOTIDE SEQUENCE [LARGE SCALE GENOMIC DNA]</scope>
    <source>
        <strain evidence="6">ATCC 50818</strain>
    </source>
</reference>
<keyword evidence="3 4" id="KW-0472">Membrane</keyword>
<proteinExistence type="inferred from homology"/>
<dbReference type="GO" id="GO:0006843">
    <property type="term" value="P:mitochondrial citrate transmembrane transport"/>
    <property type="evidence" value="ECO:0007669"/>
    <property type="project" value="TreeGrafter"/>
</dbReference>
<dbReference type="EMBL" id="GL832986">
    <property type="protein sequence ID" value="EGD79550.1"/>
    <property type="molecule type" value="Genomic_DNA"/>
</dbReference>
<protein>
    <submittedName>
        <fullName evidence="6">Uncharacterized protein</fullName>
    </submittedName>
</protein>
<evidence type="ECO:0000256" key="1">
    <source>
        <dbReference type="ARBA" id="ARBA00004141"/>
    </source>
</evidence>
<dbReference type="STRING" id="946362.F2UPJ5"/>